<accession>A0AAV3NUN9</accession>
<dbReference type="Pfam" id="PF00319">
    <property type="entry name" value="SRF-TF"/>
    <property type="match status" value="1"/>
</dbReference>
<dbReference type="SUPFAM" id="SSF55455">
    <property type="entry name" value="SRF-like"/>
    <property type="match status" value="1"/>
</dbReference>
<keyword evidence="3" id="KW-0238">DNA-binding</keyword>
<keyword evidence="11" id="KW-1185">Reference proteome</keyword>
<keyword evidence="2" id="KW-0805">Transcription regulation</keyword>
<comment type="function">
    <text evidence="6">Probable transcription factor.</text>
</comment>
<name>A0AAV3NUN9_LITER</name>
<feature type="domain" description="K-box" evidence="9">
    <location>
        <begin position="103"/>
        <end position="193"/>
    </location>
</feature>
<dbReference type="GO" id="GO:0045944">
    <property type="term" value="P:positive regulation of transcription by RNA polymerase II"/>
    <property type="evidence" value="ECO:0007669"/>
    <property type="project" value="InterPro"/>
</dbReference>
<dbReference type="InterPro" id="IPR036879">
    <property type="entry name" value="TF_MADSbox_sf"/>
</dbReference>
<dbReference type="EMBL" id="BAABME010015707">
    <property type="protein sequence ID" value="GAA0142577.1"/>
    <property type="molecule type" value="Genomic_DNA"/>
</dbReference>
<dbReference type="GO" id="GO:0000977">
    <property type="term" value="F:RNA polymerase II transcription regulatory region sequence-specific DNA binding"/>
    <property type="evidence" value="ECO:0007669"/>
    <property type="project" value="InterPro"/>
</dbReference>
<dbReference type="Gene3D" id="3.40.1810.10">
    <property type="entry name" value="Transcription factor, MADS-box"/>
    <property type="match status" value="1"/>
</dbReference>
<dbReference type="GO" id="GO:0046983">
    <property type="term" value="F:protein dimerization activity"/>
    <property type="evidence" value="ECO:0007669"/>
    <property type="project" value="InterPro"/>
</dbReference>
<dbReference type="Proteomes" id="UP001454036">
    <property type="component" value="Unassembled WGS sequence"/>
</dbReference>
<keyword evidence="5" id="KW-0539">Nucleus</keyword>
<dbReference type="AlphaFoldDB" id="A0AAV3NUN9"/>
<dbReference type="SMART" id="SM00432">
    <property type="entry name" value="MADS"/>
    <property type="match status" value="1"/>
</dbReference>
<dbReference type="InterPro" id="IPR050142">
    <property type="entry name" value="MADS-box/MEF2_TF"/>
</dbReference>
<evidence type="ECO:0000256" key="5">
    <source>
        <dbReference type="ARBA" id="ARBA00023242"/>
    </source>
</evidence>
<comment type="subcellular location">
    <subcellularLocation>
        <location evidence="1">Nucleus</location>
    </subcellularLocation>
</comment>
<reference evidence="10 11" key="1">
    <citation type="submission" date="2024-01" db="EMBL/GenBank/DDBJ databases">
        <title>The complete chloroplast genome sequence of Lithospermum erythrorhizon: insights into the phylogenetic relationship among Boraginaceae species and the maternal lineages of purple gromwells.</title>
        <authorList>
            <person name="Okada T."/>
            <person name="Watanabe K."/>
        </authorList>
    </citation>
    <scope>NUCLEOTIDE SEQUENCE [LARGE SCALE GENOMIC DNA]</scope>
</reference>
<proteinExistence type="predicted"/>
<sequence length="268" mass="30326">MGRGKIEIKKIENVNNRQVTFSKRRAGLLKKAHELAVLCDAEVAVIIFSSTGKLFEFASLSMKRTLARYNNCIDPQETVKAEPDHEVHLRTNFEKPCPVMENKKHESKEIDVLKQEIENLKLKQSQLLGKDLNGVGLKEVLELEQQLNQALISIKNKKEQILMNQLERAKVKEQQMKLENNTLREQVQELRGKIHPNGNVQQLNLEYHSELESPVENYGIGSGDSICNDDVENEYSDTTLHLGPPSGICGKRKARGGESQCTHSASRM</sequence>
<keyword evidence="4" id="KW-0804">Transcription</keyword>
<dbReference type="PANTHER" id="PTHR48019">
    <property type="entry name" value="SERUM RESPONSE FACTOR HOMOLOG"/>
    <property type="match status" value="1"/>
</dbReference>
<dbReference type="InterPro" id="IPR002487">
    <property type="entry name" value="TF_Kbox"/>
</dbReference>
<evidence type="ECO:0000313" key="11">
    <source>
        <dbReference type="Proteomes" id="UP001454036"/>
    </source>
</evidence>
<feature type="domain" description="MADS-box" evidence="8">
    <location>
        <begin position="1"/>
        <end position="61"/>
    </location>
</feature>
<comment type="caution">
    <text evidence="10">The sequence shown here is derived from an EMBL/GenBank/DDBJ whole genome shotgun (WGS) entry which is preliminary data.</text>
</comment>
<evidence type="ECO:0000256" key="2">
    <source>
        <dbReference type="ARBA" id="ARBA00023015"/>
    </source>
</evidence>
<protein>
    <submittedName>
        <fullName evidence="10">MADS box transcription factor</fullName>
    </submittedName>
</protein>
<evidence type="ECO:0000259" key="8">
    <source>
        <dbReference type="PROSITE" id="PS50066"/>
    </source>
</evidence>
<dbReference type="GO" id="GO:0003700">
    <property type="term" value="F:DNA-binding transcription factor activity"/>
    <property type="evidence" value="ECO:0007669"/>
    <property type="project" value="InterPro"/>
</dbReference>
<dbReference type="PROSITE" id="PS50066">
    <property type="entry name" value="MADS_BOX_2"/>
    <property type="match status" value="1"/>
</dbReference>
<evidence type="ECO:0000256" key="3">
    <source>
        <dbReference type="ARBA" id="ARBA00023125"/>
    </source>
</evidence>
<feature type="coiled-coil region" evidence="7">
    <location>
        <begin position="103"/>
        <end position="193"/>
    </location>
</feature>
<dbReference type="PROSITE" id="PS51297">
    <property type="entry name" value="K_BOX"/>
    <property type="match status" value="1"/>
</dbReference>
<dbReference type="GO" id="GO:0005634">
    <property type="term" value="C:nucleus"/>
    <property type="evidence" value="ECO:0007669"/>
    <property type="project" value="UniProtKB-SubCell"/>
</dbReference>
<evidence type="ECO:0000256" key="4">
    <source>
        <dbReference type="ARBA" id="ARBA00023163"/>
    </source>
</evidence>
<dbReference type="CDD" id="cd00265">
    <property type="entry name" value="MADS_MEF2_like"/>
    <property type="match status" value="1"/>
</dbReference>
<evidence type="ECO:0000256" key="7">
    <source>
        <dbReference type="SAM" id="Coils"/>
    </source>
</evidence>
<evidence type="ECO:0000259" key="9">
    <source>
        <dbReference type="PROSITE" id="PS51297"/>
    </source>
</evidence>
<dbReference type="PRINTS" id="PR00404">
    <property type="entry name" value="MADSDOMAIN"/>
</dbReference>
<dbReference type="InterPro" id="IPR002100">
    <property type="entry name" value="TF_MADSbox"/>
</dbReference>
<dbReference type="Pfam" id="PF01486">
    <property type="entry name" value="K-box"/>
    <property type="match status" value="1"/>
</dbReference>
<keyword evidence="7" id="KW-0175">Coiled coil</keyword>
<gene>
    <name evidence="10" type="ORF">LIER_35596</name>
</gene>
<organism evidence="10 11">
    <name type="scientific">Lithospermum erythrorhizon</name>
    <name type="common">Purple gromwell</name>
    <name type="synonym">Lithospermum officinale var. erythrorhizon</name>
    <dbReference type="NCBI Taxonomy" id="34254"/>
    <lineage>
        <taxon>Eukaryota</taxon>
        <taxon>Viridiplantae</taxon>
        <taxon>Streptophyta</taxon>
        <taxon>Embryophyta</taxon>
        <taxon>Tracheophyta</taxon>
        <taxon>Spermatophyta</taxon>
        <taxon>Magnoliopsida</taxon>
        <taxon>eudicotyledons</taxon>
        <taxon>Gunneridae</taxon>
        <taxon>Pentapetalae</taxon>
        <taxon>asterids</taxon>
        <taxon>lamiids</taxon>
        <taxon>Boraginales</taxon>
        <taxon>Boraginaceae</taxon>
        <taxon>Boraginoideae</taxon>
        <taxon>Lithospermeae</taxon>
        <taxon>Lithospermum</taxon>
    </lineage>
</organism>
<evidence type="ECO:0000256" key="6">
    <source>
        <dbReference type="ARBA" id="ARBA00037260"/>
    </source>
</evidence>
<evidence type="ECO:0000313" key="10">
    <source>
        <dbReference type="EMBL" id="GAA0142577.1"/>
    </source>
</evidence>
<dbReference type="FunFam" id="3.40.1810.10:FF:000003">
    <property type="entry name" value="MADS-box transcription factor MADS-MC"/>
    <property type="match status" value="1"/>
</dbReference>
<dbReference type="PROSITE" id="PS00350">
    <property type="entry name" value="MADS_BOX_1"/>
    <property type="match status" value="1"/>
</dbReference>
<evidence type="ECO:0000256" key="1">
    <source>
        <dbReference type="ARBA" id="ARBA00004123"/>
    </source>
</evidence>
<dbReference type="InterPro" id="IPR033896">
    <property type="entry name" value="MEF2-like_N"/>
</dbReference>